<feature type="compositionally biased region" description="Polar residues" evidence="1">
    <location>
        <begin position="126"/>
        <end position="146"/>
    </location>
</feature>
<evidence type="ECO:0000313" key="3">
    <source>
        <dbReference type="Proteomes" id="UP000027265"/>
    </source>
</evidence>
<accession>A0A067PYS5</accession>
<feature type="region of interest" description="Disordered" evidence="1">
    <location>
        <begin position="98"/>
        <end position="148"/>
    </location>
</feature>
<protein>
    <submittedName>
        <fullName evidence="2">Uncharacterized protein</fullName>
    </submittedName>
</protein>
<keyword evidence="3" id="KW-1185">Reference proteome</keyword>
<proteinExistence type="predicted"/>
<sequence length="239" mass="26191">MVTYFLFKSQLQQAEVHLNNGVTIIRTHEAIIHERDLAELVKTHNKLSARQLSYTDTVLSLSTMFMGMFRVPVHVTQCQEFEIQAHRVSRFAMTDAIEAPDNEKSGQIDVDLQTGPGETGAANLPRQPSNSTMQSDYSNPGSTNSVRGWRTDGGITIFQSPSTQALLEVLRQQGVNVNLRISSVLPASEHAQDGQDAESFMTHFTRIASTTGSNSSSDDVLIAVQPHSSLSSSDSVPMQ</sequence>
<reference evidence="3" key="1">
    <citation type="journal article" date="2014" name="Proc. Natl. Acad. Sci. U.S.A.">
        <title>Extensive sampling of basidiomycete genomes demonstrates inadequacy of the white-rot/brown-rot paradigm for wood decay fungi.</title>
        <authorList>
            <person name="Riley R."/>
            <person name="Salamov A.A."/>
            <person name="Brown D.W."/>
            <person name="Nagy L.G."/>
            <person name="Floudas D."/>
            <person name="Held B.W."/>
            <person name="Levasseur A."/>
            <person name="Lombard V."/>
            <person name="Morin E."/>
            <person name="Otillar R."/>
            <person name="Lindquist E.A."/>
            <person name="Sun H."/>
            <person name="LaButti K.M."/>
            <person name="Schmutz J."/>
            <person name="Jabbour D."/>
            <person name="Luo H."/>
            <person name="Baker S.E."/>
            <person name="Pisabarro A.G."/>
            <person name="Walton J.D."/>
            <person name="Blanchette R.A."/>
            <person name="Henrissat B."/>
            <person name="Martin F."/>
            <person name="Cullen D."/>
            <person name="Hibbett D.S."/>
            <person name="Grigoriev I.V."/>
        </authorList>
    </citation>
    <scope>NUCLEOTIDE SEQUENCE [LARGE SCALE GENOMIC DNA]</scope>
    <source>
        <strain evidence="3">MUCL 33604</strain>
    </source>
</reference>
<name>A0A067PYS5_9AGAM</name>
<evidence type="ECO:0000256" key="1">
    <source>
        <dbReference type="SAM" id="MobiDB-lite"/>
    </source>
</evidence>
<dbReference type="EMBL" id="KL197716">
    <property type="protein sequence ID" value="KDQ59040.1"/>
    <property type="molecule type" value="Genomic_DNA"/>
</dbReference>
<dbReference type="HOGENOM" id="CLU_1161295_0_0_1"/>
<evidence type="ECO:0000313" key="2">
    <source>
        <dbReference type="EMBL" id="KDQ59040.1"/>
    </source>
</evidence>
<dbReference type="AlphaFoldDB" id="A0A067PYS5"/>
<dbReference type="InParanoid" id="A0A067PYS5"/>
<organism evidence="2 3">
    <name type="scientific">Jaapia argillacea MUCL 33604</name>
    <dbReference type="NCBI Taxonomy" id="933084"/>
    <lineage>
        <taxon>Eukaryota</taxon>
        <taxon>Fungi</taxon>
        <taxon>Dikarya</taxon>
        <taxon>Basidiomycota</taxon>
        <taxon>Agaricomycotina</taxon>
        <taxon>Agaricomycetes</taxon>
        <taxon>Agaricomycetidae</taxon>
        <taxon>Jaapiales</taxon>
        <taxon>Jaapiaceae</taxon>
        <taxon>Jaapia</taxon>
    </lineage>
</organism>
<gene>
    <name evidence="2" type="ORF">JAAARDRAFT_77939</name>
</gene>
<dbReference type="Proteomes" id="UP000027265">
    <property type="component" value="Unassembled WGS sequence"/>
</dbReference>